<sequence>MGENQGAHGSLDHPSPFPPLRGGPLPSPGAGEGVSGILLPLSRSPVPSARSRSASRRGAGPRRSPPRRARPDGG</sequence>
<evidence type="ECO:0000256" key="1">
    <source>
        <dbReference type="SAM" id="MobiDB-lite"/>
    </source>
</evidence>
<feature type="compositionally biased region" description="Pro residues" evidence="1">
    <location>
        <begin position="15"/>
        <end position="27"/>
    </location>
</feature>
<dbReference type="AlphaFoldDB" id="A0A2B8BLS3"/>
<dbReference type="EMBL" id="PDKW01000038">
    <property type="protein sequence ID" value="PGH58679.1"/>
    <property type="molecule type" value="Genomic_DNA"/>
</dbReference>
<accession>A0A2B8BLS3</accession>
<evidence type="ECO:0000313" key="3">
    <source>
        <dbReference type="Proteomes" id="UP000225379"/>
    </source>
</evidence>
<comment type="caution">
    <text evidence="2">The sequence shown here is derived from an EMBL/GenBank/DDBJ whole genome shotgun (WGS) entry which is preliminary data.</text>
</comment>
<gene>
    <name evidence="2" type="ORF">CRT60_05970</name>
</gene>
<name>A0A2B8BLS3_9PROT</name>
<feature type="compositionally biased region" description="Low complexity" evidence="1">
    <location>
        <begin position="42"/>
        <end position="62"/>
    </location>
</feature>
<reference evidence="3" key="1">
    <citation type="submission" date="2017-10" db="EMBL/GenBank/DDBJ databases">
        <authorList>
            <person name="Kravchenko I.K."/>
            <person name="Grouzdev D.S."/>
        </authorList>
    </citation>
    <scope>NUCLEOTIDE SEQUENCE [LARGE SCALE GENOMIC DNA]</scope>
    <source>
        <strain evidence="3">B2</strain>
    </source>
</reference>
<organism evidence="2 3">
    <name type="scientific">Azospirillum palustre</name>
    <dbReference type="NCBI Taxonomy" id="2044885"/>
    <lineage>
        <taxon>Bacteria</taxon>
        <taxon>Pseudomonadati</taxon>
        <taxon>Pseudomonadota</taxon>
        <taxon>Alphaproteobacteria</taxon>
        <taxon>Rhodospirillales</taxon>
        <taxon>Azospirillaceae</taxon>
        <taxon>Azospirillum</taxon>
    </lineage>
</organism>
<feature type="region of interest" description="Disordered" evidence="1">
    <location>
        <begin position="1"/>
        <end position="74"/>
    </location>
</feature>
<dbReference type="Proteomes" id="UP000225379">
    <property type="component" value="Unassembled WGS sequence"/>
</dbReference>
<proteinExistence type="predicted"/>
<keyword evidence="3" id="KW-1185">Reference proteome</keyword>
<protein>
    <submittedName>
        <fullName evidence="2">Uncharacterized protein</fullName>
    </submittedName>
</protein>
<evidence type="ECO:0000313" key="2">
    <source>
        <dbReference type="EMBL" id="PGH58679.1"/>
    </source>
</evidence>